<dbReference type="Gene3D" id="3.40.50.2300">
    <property type="match status" value="1"/>
</dbReference>
<evidence type="ECO:0000256" key="1">
    <source>
        <dbReference type="ARBA" id="ARBA00022553"/>
    </source>
</evidence>
<name>A0A2N7X137_9BURK</name>
<dbReference type="PANTHER" id="PTHR44591">
    <property type="entry name" value="STRESS RESPONSE REGULATOR PROTEIN 1"/>
    <property type="match status" value="1"/>
</dbReference>
<organism evidence="4 5">
    <name type="scientific">Trinickia symbiotica</name>
    <dbReference type="NCBI Taxonomy" id="863227"/>
    <lineage>
        <taxon>Bacteria</taxon>
        <taxon>Pseudomonadati</taxon>
        <taxon>Pseudomonadota</taxon>
        <taxon>Betaproteobacteria</taxon>
        <taxon>Burkholderiales</taxon>
        <taxon>Burkholderiaceae</taxon>
        <taxon>Trinickia</taxon>
    </lineage>
</organism>
<proteinExistence type="predicted"/>
<dbReference type="InterPro" id="IPR001789">
    <property type="entry name" value="Sig_transdc_resp-reg_receiver"/>
</dbReference>
<sequence length="131" mass="13929">MHSVRTISIVDDDEASRYAIASLVRSLGWSATVFESAEQYLRSVSQQADAAESTCLISDIKMPGMSGIEMHDRLTASGQAPPTIFVTAFATDSLREQIAARGALALLEKPVDAEALAHYLTLATGAATGDR</sequence>
<evidence type="ECO:0000313" key="5">
    <source>
        <dbReference type="Proteomes" id="UP000235777"/>
    </source>
</evidence>
<dbReference type="AlphaFoldDB" id="A0A2N7X137"/>
<protein>
    <submittedName>
        <fullName evidence="4">Response regulator</fullName>
    </submittedName>
</protein>
<dbReference type="InterPro" id="IPR011006">
    <property type="entry name" value="CheY-like_superfamily"/>
</dbReference>
<evidence type="ECO:0000259" key="3">
    <source>
        <dbReference type="PROSITE" id="PS50110"/>
    </source>
</evidence>
<keyword evidence="5" id="KW-1185">Reference proteome</keyword>
<dbReference type="Proteomes" id="UP000235777">
    <property type="component" value="Unassembled WGS sequence"/>
</dbReference>
<dbReference type="InterPro" id="IPR050595">
    <property type="entry name" value="Bact_response_regulator"/>
</dbReference>
<dbReference type="PROSITE" id="PS50110">
    <property type="entry name" value="RESPONSE_REGULATORY"/>
    <property type="match status" value="1"/>
</dbReference>
<dbReference type="EMBL" id="PNYC01000011">
    <property type="protein sequence ID" value="PMS35340.1"/>
    <property type="molecule type" value="Genomic_DNA"/>
</dbReference>
<evidence type="ECO:0000313" key="4">
    <source>
        <dbReference type="EMBL" id="PMS35340.1"/>
    </source>
</evidence>
<dbReference type="OrthoDB" id="8964771at2"/>
<dbReference type="GO" id="GO:0000160">
    <property type="term" value="P:phosphorelay signal transduction system"/>
    <property type="evidence" value="ECO:0007669"/>
    <property type="project" value="InterPro"/>
</dbReference>
<dbReference type="RefSeq" id="WP_018442397.1">
    <property type="nucleotide sequence ID" value="NZ_KB890187.1"/>
</dbReference>
<evidence type="ECO:0000256" key="2">
    <source>
        <dbReference type="PROSITE-ProRule" id="PRU00169"/>
    </source>
</evidence>
<reference evidence="4 5" key="1">
    <citation type="submission" date="2018-01" db="EMBL/GenBank/DDBJ databases">
        <title>Whole genome analyses suggest that Burkholderia sensu lato contains two further novel genera in the rhizoxinica-symbiotica group Mycetohabitans gen. nov., and Trinickia gen. nov.: implications for the evolution of diazotrophy and nodulation in the Burkholderiaceae.</title>
        <authorList>
            <person name="Estrada-de los Santos P."/>
            <person name="Palmer M."/>
            <person name="Chavez-Ramirez B."/>
            <person name="Beukes C."/>
            <person name="Steenkamp E.T."/>
            <person name="Hirsch A.M."/>
            <person name="Manyaka P."/>
            <person name="Maluk M."/>
            <person name="Lafos M."/>
            <person name="Crook M."/>
            <person name="Gross E."/>
            <person name="Simon M.F."/>
            <person name="Bueno dos Reis Junior F."/>
            <person name="Poole P.S."/>
            <person name="Venter S.N."/>
            <person name="James E.K."/>
        </authorList>
    </citation>
    <scope>NUCLEOTIDE SEQUENCE [LARGE SCALE GENOMIC DNA]</scope>
    <source>
        <strain evidence="4 5">JPY 581</strain>
    </source>
</reference>
<keyword evidence="1 2" id="KW-0597">Phosphoprotein</keyword>
<gene>
    <name evidence="4" type="ORF">C0Z20_17705</name>
</gene>
<feature type="domain" description="Response regulatory" evidence="3">
    <location>
        <begin position="6"/>
        <end position="124"/>
    </location>
</feature>
<dbReference type="STRING" id="863227.GCA_000373005_03800"/>
<dbReference type="Pfam" id="PF00072">
    <property type="entry name" value="Response_reg"/>
    <property type="match status" value="1"/>
</dbReference>
<dbReference type="SUPFAM" id="SSF52172">
    <property type="entry name" value="CheY-like"/>
    <property type="match status" value="1"/>
</dbReference>
<dbReference type="SMART" id="SM00448">
    <property type="entry name" value="REC"/>
    <property type="match status" value="1"/>
</dbReference>
<comment type="caution">
    <text evidence="4">The sequence shown here is derived from an EMBL/GenBank/DDBJ whole genome shotgun (WGS) entry which is preliminary data.</text>
</comment>
<accession>A0A2N7X137</accession>
<feature type="modified residue" description="4-aspartylphosphate" evidence="2">
    <location>
        <position position="59"/>
    </location>
</feature>
<dbReference type="PANTHER" id="PTHR44591:SF25">
    <property type="entry name" value="CHEMOTAXIS TWO-COMPONENT RESPONSE REGULATOR"/>
    <property type="match status" value="1"/>
</dbReference>